<comment type="similarity">
    <text evidence="3 10">Belongs to the ALG6/ALG8 glucosyltransferase family.</text>
</comment>
<proteinExistence type="inferred from homology"/>
<keyword evidence="7 10" id="KW-0256">Endoplasmic reticulum</keyword>
<evidence type="ECO:0000256" key="8">
    <source>
        <dbReference type="ARBA" id="ARBA00022989"/>
    </source>
</evidence>
<keyword evidence="4 10" id="KW-0328">Glycosyltransferase</keyword>
<feature type="transmembrane region" description="Helical" evidence="10">
    <location>
        <begin position="252"/>
        <end position="274"/>
    </location>
</feature>
<dbReference type="PANTHER" id="PTHR12413">
    <property type="entry name" value="DOLICHYL GLYCOSYLTRANSFERASE"/>
    <property type="match status" value="1"/>
</dbReference>
<dbReference type="PANTHER" id="PTHR12413:SF1">
    <property type="entry name" value="DOLICHYL PYROPHOSPHATE MAN9GLCNAC2 ALPHA-1,3-GLUCOSYLTRANSFERASE"/>
    <property type="match status" value="1"/>
</dbReference>
<reference evidence="11" key="1">
    <citation type="submission" date="2023-10" db="EMBL/GenBank/DDBJ databases">
        <authorList>
            <person name="Chen Y."/>
            <person name="Shah S."/>
            <person name="Dougan E. K."/>
            <person name="Thang M."/>
            <person name="Chan C."/>
        </authorList>
    </citation>
    <scope>NUCLEOTIDE SEQUENCE [LARGE SCALE GENOMIC DNA]</scope>
</reference>
<feature type="transmembrane region" description="Helical" evidence="10">
    <location>
        <begin position="473"/>
        <end position="491"/>
    </location>
</feature>
<accession>A0ABN9SQN6</accession>
<evidence type="ECO:0000313" key="12">
    <source>
        <dbReference type="Proteomes" id="UP001189429"/>
    </source>
</evidence>
<dbReference type="Pfam" id="PF03155">
    <property type="entry name" value="Alg6_Alg8"/>
    <property type="match status" value="1"/>
</dbReference>
<feature type="transmembrane region" description="Helical" evidence="10">
    <location>
        <begin position="497"/>
        <end position="519"/>
    </location>
</feature>
<evidence type="ECO:0000256" key="5">
    <source>
        <dbReference type="ARBA" id="ARBA00022679"/>
    </source>
</evidence>
<feature type="transmembrane region" description="Helical" evidence="10">
    <location>
        <begin position="187"/>
        <end position="207"/>
    </location>
</feature>
<evidence type="ECO:0000256" key="3">
    <source>
        <dbReference type="ARBA" id="ARBA00008715"/>
    </source>
</evidence>
<comment type="caution">
    <text evidence="11">The sequence shown here is derived from an EMBL/GenBank/DDBJ whole genome shotgun (WGS) entry which is preliminary data.</text>
</comment>
<keyword evidence="5 10" id="KW-0808">Transferase</keyword>
<feature type="transmembrane region" description="Helical" evidence="10">
    <location>
        <begin position="129"/>
        <end position="155"/>
    </location>
</feature>
<evidence type="ECO:0000313" key="11">
    <source>
        <dbReference type="EMBL" id="CAK0834200.1"/>
    </source>
</evidence>
<comment type="subcellular location">
    <subcellularLocation>
        <location evidence="1 10">Endoplasmic reticulum membrane</location>
        <topology evidence="1 10">Multi-pass membrane protein</topology>
    </subcellularLocation>
</comment>
<keyword evidence="8 10" id="KW-1133">Transmembrane helix</keyword>
<feature type="transmembrane region" description="Helical" evidence="10">
    <location>
        <begin position="394"/>
        <end position="410"/>
    </location>
</feature>
<keyword evidence="6 10" id="KW-0812">Transmembrane</keyword>
<dbReference type="EMBL" id="CAUYUJ010012558">
    <property type="protein sequence ID" value="CAK0834200.1"/>
    <property type="molecule type" value="Genomic_DNA"/>
</dbReference>
<name>A0ABN9SQN6_9DINO</name>
<evidence type="ECO:0000256" key="9">
    <source>
        <dbReference type="ARBA" id="ARBA00023136"/>
    </source>
</evidence>
<sequence>MAASSDQQAVWARVGRLCENHGCVLSTLGVFVAVAFRCAVAVSPHSGEATPPMFGDYEAQRHWMEITTALPALEWYENTTDNDLLYWGLDYPPLTAYHSLTLGQVGHALVPECFALSASRGHESVACKLFMRASVVLSDLLVYLPGCACAVGGFAHEKETSAARTAALLSLWLLPPLVLIDHGHFQYNGVCFGLCLAAAGCVARGRVLLGSVLFTSGLLFKQIALYYAPAFFFGILAHCLQRGPRGLLPAVWRVGVTGAVVLATASAIFSPWLLGPWLLTEGARPQAGALGAAGQVLRRMFPFGRGLYEDKVANVWCSISVVVKLHRLLQPERVPLACAGVTLAALLPTCACCLRTGASTADGGSRPSPAAFAAALAASAFAFFLFAFQVHEKAILFPCVAACLLPLALGPQRRPAWAPALLCHLVLACNFSMFPLVVKDKLIKVYAAQCLALVALCEALPAPGALRAAFRGCYVLAVLLHCVHALVAPPARYPDAWTLLITGSSCGYFVLCLGALTVAQLRGVFDHGWQGRGQKEE</sequence>
<evidence type="ECO:0000256" key="2">
    <source>
        <dbReference type="ARBA" id="ARBA00004922"/>
    </source>
</evidence>
<feature type="transmembrane region" description="Helical" evidence="10">
    <location>
        <begin position="417"/>
        <end position="437"/>
    </location>
</feature>
<evidence type="ECO:0000256" key="10">
    <source>
        <dbReference type="RuleBase" id="RU363110"/>
    </source>
</evidence>
<dbReference type="InterPro" id="IPR004856">
    <property type="entry name" value="Glyco_trans_ALG6/ALG8"/>
</dbReference>
<evidence type="ECO:0000256" key="6">
    <source>
        <dbReference type="ARBA" id="ARBA00022692"/>
    </source>
</evidence>
<feature type="transmembrane region" description="Helical" evidence="10">
    <location>
        <begin position="370"/>
        <end position="388"/>
    </location>
</feature>
<dbReference type="Proteomes" id="UP001189429">
    <property type="component" value="Unassembled WGS sequence"/>
</dbReference>
<evidence type="ECO:0000256" key="4">
    <source>
        <dbReference type="ARBA" id="ARBA00022676"/>
    </source>
</evidence>
<keyword evidence="12" id="KW-1185">Reference proteome</keyword>
<keyword evidence="9 10" id="KW-0472">Membrane</keyword>
<organism evidence="11 12">
    <name type="scientific">Prorocentrum cordatum</name>
    <dbReference type="NCBI Taxonomy" id="2364126"/>
    <lineage>
        <taxon>Eukaryota</taxon>
        <taxon>Sar</taxon>
        <taxon>Alveolata</taxon>
        <taxon>Dinophyceae</taxon>
        <taxon>Prorocentrales</taxon>
        <taxon>Prorocentraceae</taxon>
        <taxon>Prorocentrum</taxon>
    </lineage>
</organism>
<comment type="pathway">
    <text evidence="2 10">Protein modification; protein glycosylation.</text>
</comment>
<evidence type="ECO:0000256" key="1">
    <source>
        <dbReference type="ARBA" id="ARBA00004477"/>
    </source>
</evidence>
<feature type="transmembrane region" description="Helical" evidence="10">
    <location>
        <begin position="219"/>
        <end position="240"/>
    </location>
</feature>
<evidence type="ECO:0000256" key="7">
    <source>
        <dbReference type="ARBA" id="ARBA00022824"/>
    </source>
</evidence>
<protein>
    <recommendedName>
        <fullName evidence="10">Alpha-1,3-glucosyltransferase</fullName>
        <ecNumber evidence="10">2.4.1.-</ecNumber>
    </recommendedName>
</protein>
<dbReference type="EC" id="2.4.1.-" evidence="10"/>
<gene>
    <name evidence="11" type="ORF">PCOR1329_LOCUS31679</name>
</gene>